<evidence type="ECO:0000313" key="3">
    <source>
        <dbReference type="EMBL" id="KAJ1966914.1"/>
    </source>
</evidence>
<feature type="signal peptide" evidence="2">
    <location>
        <begin position="1"/>
        <end position="22"/>
    </location>
</feature>
<gene>
    <name evidence="3" type="ORF">IWQ62_002168</name>
</gene>
<accession>A0A9W8E891</accession>
<dbReference type="Proteomes" id="UP001150925">
    <property type="component" value="Unassembled WGS sequence"/>
</dbReference>
<evidence type="ECO:0000256" key="1">
    <source>
        <dbReference type="SAM" id="MobiDB-lite"/>
    </source>
</evidence>
<sequence length="180" mass="19512">MTTSNSHLTLGTLLDLTAECLTLLGTPQGTATTSSSTQPSLGASETGATTTAPIPEDRYPLPTVRTLLVDILRSTYMYVLAQTAMLSRVSVFPHQGPGFPLDEGYGTTTRFFKDNVLPSVARDLKDSARRVQITLEPLVSQLARPPTTDHVTPLQMEKQSMKELQGLCKKLPELLQALAN</sequence>
<evidence type="ECO:0000256" key="2">
    <source>
        <dbReference type="SAM" id="SignalP"/>
    </source>
</evidence>
<organism evidence="3 4">
    <name type="scientific">Dispira parvispora</name>
    <dbReference type="NCBI Taxonomy" id="1520584"/>
    <lineage>
        <taxon>Eukaryota</taxon>
        <taxon>Fungi</taxon>
        <taxon>Fungi incertae sedis</taxon>
        <taxon>Zoopagomycota</taxon>
        <taxon>Kickxellomycotina</taxon>
        <taxon>Dimargaritomycetes</taxon>
        <taxon>Dimargaritales</taxon>
        <taxon>Dimargaritaceae</taxon>
        <taxon>Dispira</taxon>
    </lineage>
</organism>
<feature type="compositionally biased region" description="Polar residues" evidence="1">
    <location>
        <begin position="28"/>
        <end position="52"/>
    </location>
</feature>
<keyword evidence="4" id="KW-1185">Reference proteome</keyword>
<protein>
    <submittedName>
        <fullName evidence="3">Uncharacterized protein</fullName>
    </submittedName>
</protein>
<dbReference type="AlphaFoldDB" id="A0A9W8E891"/>
<dbReference type="EMBL" id="JANBPY010000427">
    <property type="protein sequence ID" value="KAJ1966914.1"/>
    <property type="molecule type" value="Genomic_DNA"/>
</dbReference>
<name>A0A9W8E891_9FUNG</name>
<reference evidence="3" key="1">
    <citation type="submission" date="2022-07" db="EMBL/GenBank/DDBJ databases">
        <title>Phylogenomic reconstructions and comparative analyses of Kickxellomycotina fungi.</title>
        <authorList>
            <person name="Reynolds N.K."/>
            <person name="Stajich J.E."/>
            <person name="Barry K."/>
            <person name="Grigoriev I.V."/>
            <person name="Crous P."/>
            <person name="Smith M.E."/>
        </authorList>
    </citation>
    <scope>NUCLEOTIDE SEQUENCE</scope>
    <source>
        <strain evidence="3">RSA 1196</strain>
    </source>
</reference>
<proteinExistence type="predicted"/>
<keyword evidence="2" id="KW-0732">Signal</keyword>
<feature type="chain" id="PRO_5040811410" evidence="2">
    <location>
        <begin position="23"/>
        <end position="180"/>
    </location>
</feature>
<evidence type="ECO:0000313" key="4">
    <source>
        <dbReference type="Proteomes" id="UP001150925"/>
    </source>
</evidence>
<feature type="region of interest" description="Disordered" evidence="1">
    <location>
        <begin position="28"/>
        <end position="57"/>
    </location>
</feature>
<comment type="caution">
    <text evidence="3">The sequence shown here is derived from an EMBL/GenBank/DDBJ whole genome shotgun (WGS) entry which is preliminary data.</text>
</comment>